<dbReference type="PRINTS" id="PR00930">
    <property type="entry name" value="HIGHMOBLTYIY"/>
</dbReference>
<dbReference type="InterPro" id="IPR000116">
    <property type="entry name" value="HMGA"/>
</dbReference>
<feature type="region of interest" description="Disordered" evidence="1">
    <location>
        <begin position="349"/>
        <end position="468"/>
    </location>
</feature>
<evidence type="ECO:0000313" key="2">
    <source>
        <dbReference type="EMBL" id="TRX92089.1"/>
    </source>
</evidence>
<name>A0A553HVW1_9PEZI</name>
<dbReference type="OrthoDB" id="5401786at2759"/>
<sequence>MYNSIRAMGLADANRALEILSNDPKQLEKARSRFSRSPPSYRSYPSGTTTQLYTPSEADKEQSWLSEQRFQLSMEYRASLPASQFDAHIREELRQIDEGNDNNTRPVPIGMEYTTYARNCVKKRWVEQGIWNKDWKWRGGVVWRWKHEEPPEPELEVQKGLEAEKEIQSNPLPLWMRRPRTKTARAEKDNDSGAEDDEETRQLKYACALREHEREASRPFHQFVYQVSREREQIQQQLRRNGGNIEDPADINTRAYEGVKKIWMERKIWDKKWGMMPGMSWKHEQPFEEWIEQEMSEISYPGPITPPRRDSPVQFSEMNLTKFRSVPPSPAELNPEVLSTNMNHPVPMVIDAPGTLDTLHNDTALNTSRHTSPPSPSKEKRPRGRPRKAIVKSPQDLPTPESPVSLRRSKRLQEAKATTTASDTVAEHRGRGRPKRSGTKAEDSAHGASTTDSRALKRRALKQSRARR</sequence>
<feature type="compositionally biased region" description="Basic residues" evidence="1">
    <location>
        <begin position="380"/>
        <end position="390"/>
    </location>
</feature>
<evidence type="ECO:0000256" key="1">
    <source>
        <dbReference type="SAM" id="MobiDB-lite"/>
    </source>
</evidence>
<feature type="compositionally biased region" description="Polar residues" evidence="1">
    <location>
        <begin position="361"/>
        <end position="371"/>
    </location>
</feature>
<accession>A0A553HVW1</accession>
<keyword evidence="3" id="KW-1185">Reference proteome</keyword>
<reference evidence="3" key="1">
    <citation type="submission" date="2019-06" db="EMBL/GenBank/DDBJ databases">
        <title>Draft genome sequence of the griseofulvin-producing fungus Xylaria cubensis strain G536.</title>
        <authorList>
            <person name="Mead M.E."/>
            <person name="Raja H.A."/>
            <person name="Steenwyk J.L."/>
            <person name="Knowles S.L."/>
            <person name="Oberlies N.H."/>
            <person name="Rokas A."/>
        </authorList>
    </citation>
    <scope>NUCLEOTIDE SEQUENCE [LARGE SCALE GENOMIC DNA]</scope>
    <source>
        <strain evidence="3">G536</strain>
    </source>
</reference>
<feature type="region of interest" description="Disordered" evidence="1">
    <location>
        <begin position="27"/>
        <end position="58"/>
    </location>
</feature>
<feature type="compositionally biased region" description="Basic residues" evidence="1">
    <location>
        <begin position="456"/>
        <end position="468"/>
    </location>
</feature>
<feature type="compositionally biased region" description="Low complexity" evidence="1">
    <location>
        <begin position="35"/>
        <end position="46"/>
    </location>
</feature>
<organism evidence="2 3">
    <name type="scientific">Xylaria flabelliformis</name>
    <dbReference type="NCBI Taxonomy" id="2512241"/>
    <lineage>
        <taxon>Eukaryota</taxon>
        <taxon>Fungi</taxon>
        <taxon>Dikarya</taxon>
        <taxon>Ascomycota</taxon>
        <taxon>Pezizomycotina</taxon>
        <taxon>Sordariomycetes</taxon>
        <taxon>Xylariomycetidae</taxon>
        <taxon>Xylariales</taxon>
        <taxon>Xylariaceae</taxon>
        <taxon>Xylaria</taxon>
    </lineage>
</organism>
<dbReference type="GO" id="GO:0005634">
    <property type="term" value="C:nucleus"/>
    <property type="evidence" value="ECO:0007669"/>
    <property type="project" value="InterPro"/>
</dbReference>
<protein>
    <submittedName>
        <fullName evidence="2">Uncharacterized protein</fullName>
    </submittedName>
</protein>
<dbReference type="GO" id="GO:0003677">
    <property type="term" value="F:DNA binding"/>
    <property type="evidence" value="ECO:0007669"/>
    <property type="project" value="InterPro"/>
</dbReference>
<dbReference type="STRING" id="2512241.A0A553HVW1"/>
<dbReference type="Proteomes" id="UP000319160">
    <property type="component" value="Unassembled WGS sequence"/>
</dbReference>
<dbReference type="GO" id="GO:0000785">
    <property type="term" value="C:chromatin"/>
    <property type="evidence" value="ECO:0007669"/>
    <property type="project" value="InterPro"/>
</dbReference>
<dbReference type="AlphaFoldDB" id="A0A553HVW1"/>
<feature type="region of interest" description="Disordered" evidence="1">
    <location>
        <begin position="179"/>
        <end position="200"/>
    </location>
</feature>
<dbReference type="EMBL" id="VFLP01000039">
    <property type="protein sequence ID" value="TRX92089.1"/>
    <property type="molecule type" value="Genomic_DNA"/>
</dbReference>
<dbReference type="GO" id="GO:0006355">
    <property type="term" value="P:regulation of DNA-templated transcription"/>
    <property type="evidence" value="ECO:0007669"/>
    <property type="project" value="InterPro"/>
</dbReference>
<evidence type="ECO:0000313" key="3">
    <source>
        <dbReference type="Proteomes" id="UP000319160"/>
    </source>
</evidence>
<comment type="caution">
    <text evidence="2">The sequence shown here is derived from an EMBL/GenBank/DDBJ whole genome shotgun (WGS) entry which is preliminary data.</text>
</comment>
<gene>
    <name evidence="2" type="ORF">FHL15_006956</name>
</gene>
<proteinExistence type="predicted"/>